<dbReference type="InterPro" id="IPR015947">
    <property type="entry name" value="PUA-like_sf"/>
</dbReference>
<protein>
    <recommendedName>
        <fullName evidence="10">Ribosomal RNA small subunit methyltransferase E</fullName>
        <ecNumber evidence="10">2.1.1.193</ecNumber>
    </recommendedName>
</protein>
<evidence type="ECO:0000256" key="10">
    <source>
        <dbReference type="PIRNR" id="PIRNR015601"/>
    </source>
</evidence>
<accession>A0A518CXD5</accession>
<dbReference type="GO" id="GO:0070042">
    <property type="term" value="F:rRNA (uridine-N3-)-methyltransferase activity"/>
    <property type="evidence" value="ECO:0007669"/>
    <property type="project" value="TreeGrafter"/>
</dbReference>
<evidence type="ECO:0000256" key="3">
    <source>
        <dbReference type="ARBA" id="ARBA00022490"/>
    </source>
</evidence>
<keyword evidence="4 10" id="KW-0698">rRNA processing</keyword>
<dbReference type="Pfam" id="PF20260">
    <property type="entry name" value="PUA_4"/>
    <property type="match status" value="1"/>
</dbReference>
<gene>
    <name evidence="13" type="primary">rsmE</name>
    <name evidence="13" type="ORF">Pla163_09810</name>
</gene>
<proteinExistence type="inferred from homology"/>
<comment type="subcellular location">
    <subcellularLocation>
        <location evidence="1 10">Cytoplasm</location>
    </subcellularLocation>
</comment>
<keyword evidence="14" id="KW-1185">Reference proteome</keyword>
<dbReference type="CDD" id="cd18084">
    <property type="entry name" value="RsmE-like"/>
    <property type="match status" value="1"/>
</dbReference>
<dbReference type="InterPro" id="IPR006700">
    <property type="entry name" value="RsmE"/>
</dbReference>
<comment type="similarity">
    <text evidence="2 10">Belongs to the RNA methyltransferase RsmE family.</text>
</comment>
<feature type="domain" description="Ribosomal RNA small subunit methyltransferase E methyltransferase" evidence="11">
    <location>
        <begin position="81"/>
        <end position="240"/>
    </location>
</feature>
<dbReference type="AlphaFoldDB" id="A0A518CXD5"/>
<keyword evidence="5 10" id="KW-0489">Methyltransferase</keyword>
<keyword evidence="6 10" id="KW-0808">Transferase</keyword>
<dbReference type="PIRSF" id="PIRSF015601">
    <property type="entry name" value="MTase_slr0722"/>
    <property type="match status" value="1"/>
</dbReference>
<dbReference type="InterPro" id="IPR046887">
    <property type="entry name" value="RsmE_PUA-like"/>
</dbReference>
<comment type="catalytic activity">
    <reaction evidence="9 10">
        <text>uridine(1498) in 16S rRNA + S-adenosyl-L-methionine = N(3)-methyluridine(1498) in 16S rRNA + S-adenosyl-L-homocysteine + H(+)</text>
        <dbReference type="Rhea" id="RHEA:42920"/>
        <dbReference type="Rhea" id="RHEA-COMP:10283"/>
        <dbReference type="Rhea" id="RHEA-COMP:10284"/>
        <dbReference type="ChEBI" id="CHEBI:15378"/>
        <dbReference type="ChEBI" id="CHEBI:57856"/>
        <dbReference type="ChEBI" id="CHEBI:59789"/>
        <dbReference type="ChEBI" id="CHEBI:65315"/>
        <dbReference type="ChEBI" id="CHEBI:74502"/>
        <dbReference type="EC" id="2.1.1.193"/>
    </reaction>
</comment>
<dbReference type="NCBIfam" id="TIGR00046">
    <property type="entry name" value="RsmE family RNA methyltransferase"/>
    <property type="match status" value="1"/>
</dbReference>
<dbReference type="Gene3D" id="3.40.1280.10">
    <property type="match status" value="1"/>
</dbReference>
<dbReference type="GO" id="GO:0070475">
    <property type="term" value="P:rRNA base methylation"/>
    <property type="evidence" value="ECO:0007669"/>
    <property type="project" value="TreeGrafter"/>
</dbReference>
<evidence type="ECO:0000313" key="13">
    <source>
        <dbReference type="EMBL" id="QDU83880.1"/>
    </source>
</evidence>
<dbReference type="Proteomes" id="UP000319342">
    <property type="component" value="Chromosome"/>
</dbReference>
<evidence type="ECO:0000256" key="5">
    <source>
        <dbReference type="ARBA" id="ARBA00022603"/>
    </source>
</evidence>
<sequence length="248" mass="26389">MLFIAPPARPQVGAHVPLDEDEFHHAVKVLRLREGARVPALDGAGGRYELAVERVERRSIELVLGALPTHEPAPGEPGAPLPRIELAVAWPKDARGEDMLGRLVQHGVARIRPLLTERTGAERRAGRRARLERLMKEHLKQCGRAWLPVLDEPASLEAVLAELADTLPAPAIHLDPRAAGSLATALAEDEGQPSAGLLVGPEGGWSPAEEALLEAAGTRSARLGPHVLRIETAAEAAAAFAATLLARS</sequence>
<dbReference type="PANTHER" id="PTHR30027">
    <property type="entry name" value="RIBOSOMAL RNA SMALL SUBUNIT METHYLTRANSFERASE E"/>
    <property type="match status" value="1"/>
</dbReference>
<evidence type="ECO:0000256" key="8">
    <source>
        <dbReference type="ARBA" id="ARBA00025699"/>
    </source>
</evidence>
<evidence type="ECO:0000259" key="12">
    <source>
        <dbReference type="Pfam" id="PF20260"/>
    </source>
</evidence>
<dbReference type="GO" id="GO:0005737">
    <property type="term" value="C:cytoplasm"/>
    <property type="evidence" value="ECO:0007669"/>
    <property type="project" value="UniProtKB-SubCell"/>
</dbReference>
<evidence type="ECO:0000256" key="1">
    <source>
        <dbReference type="ARBA" id="ARBA00004496"/>
    </source>
</evidence>
<dbReference type="SUPFAM" id="SSF88697">
    <property type="entry name" value="PUA domain-like"/>
    <property type="match status" value="1"/>
</dbReference>
<comment type="function">
    <text evidence="8 10">Specifically methylates the N3 position of the uracil ring of uridine 1498 (m3U1498) in 16S rRNA. Acts on the fully assembled 30S ribosomal subunit.</text>
</comment>
<dbReference type="SUPFAM" id="SSF75217">
    <property type="entry name" value="alpha/beta knot"/>
    <property type="match status" value="1"/>
</dbReference>
<evidence type="ECO:0000256" key="4">
    <source>
        <dbReference type="ARBA" id="ARBA00022552"/>
    </source>
</evidence>
<reference evidence="13 14" key="1">
    <citation type="submission" date="2019-02" db="EMBL/GenBank/DDBJ databases">
        <title>Deep-cultivation of Planctomycetes and their phenomic and genomic characterization uncovers novel biology.</title>
        <authorList>
            <person name="Wiegand S."/>
            <person name="Jogler M."/>
            <person name="Boedeker C."/>
            <person name="Pinto D."/>
            <person name="Vollmers J."/>
            <person name="Rivas-Marin E."/>
            <person name="Kohn T."/>
            <person name="Peeters S.H."/>
            <person name="Heuer A."/>
            <person name="Rast P."/>
            <person name="Oberbeckmann S."/>
            <person name="Bunk B."/>
            <person name="Jeske O."/>
            <person name="Meyerdierks A."/>
            <person name="Storesund J.E."/>
            <person name="Kallscheuer N."/>
            <person name="Luecker S."/>
            <person name="Lage O.M."/>
            <person name="Pohl T."/>
            <person name="Merkel B.J."/>
            <person name="Hornburger P."/>
            <person name="Mueller R.-W."/>
            <person name="Bruemmer F."/>
            <person name="Labrenz M."/>
            <person name="Spormann A.M."/>
            <person name="Op den Camp H."/>
            <person name="Overmann J."/>
            <person name="Amann R."/>
            <person name="Jetten M.S.M."/>
            <person name="Mascher T."/>
            <person name="Medema M.H."/>
            <person name="Devos D.P."/>
            <person name="Kaster A.-K."/>
            <person name="Ovreas L."/>
            <person name="Rohde M."/>
            <person name="Galperin M.Y."/>
            <person name="Jogler C."/>
        </authorList>
    </citation>
    <scope>NUCLEOTIDE SEQUENCE [LARGE SCALE GENOMIC DNA]</scope>
    <source>
        <strain evidence="13 14">Pla163</strain>
    </source>
</reference>
<feature type="domain" description="Ribosomal RNA small subunit methyltransferase E PUA-like" evidence="12">
    <location>
        <begin position="18"/>
        <end position="64"/>
    </location>
</feature>
<dbReference type="RefSeq" id="WP_419186328.1">
    <property type="nucleotide sequence ID" value="NZ_CP036290.1"/>
</dbReference>
<organism evidence="13 14">
    <name type="scientific">Rohdeia mirabilis</name>
    <dbReference type="NCBI Taxonomy" id="2528008"/>
    <lineage>
        <taxon>Bacteria</taxon>
        <taxon>Pseudomonadati</taxon>
        <taxon>Planctomycetota</taxon>
        <taxon>Planctomycetia</taxon>
        <taxon>Planctomycetia incertae sedis</taxon>
        <taxon>Rohdeia</taxon>
    </lineage>
</organism>
<dbReference type="InterPro" id="IPR046886">
    <property type="entry name" value="RsmE_MTase_dom"/>
</dbReference>
<dbReference type="EC" id="2.1.1.193" evidence="10"/>
<keyword evidence="7 10" id="KW-0949">S-adenosyl-L-methionine</keyword>
<keyword evidence="3 10" id="KW-0963">Cytoplasm</keyword>
<evidence type="ECO:0000313" key="14">
    <source>
        <dbReference type="Proteomes" id="UP000319342"/>
    </source>
</evidence>
<evidence type="ECO:0000256" key="2">
    <source>
        <dbReference type="ARBA" id="ARBA00005528"/>
    </source>
</evidence>
<dbReference type="InterPro" id="IPR029026">
    <property type="entry name" value="tRNA_m1G_MTases_N"/>
</dbReference>
<evidence type="ECO:0000259" key="11">
    <source>
        <dbReference type="Pfam" id="PF04452"/>
    </source>
</evidence>
<dbReference type="Pfam" id="PF04452">
    <property type="entry name" value="Methyltrans_RNA"/>
    <property type="match status" value="1"/>
</dbReference>
<evidence type="ECO:0000256" key="9">
    <source>
        <dbReference type="ARBA" id="ARBA00047944"/>
    </source>
</evidence>
<dbReference type="PANTHER" id="PTHR30027:SF3">
    <property type="entry name" value="16S RRNA (URACIL(1498)-N(3))-METHYLTRANSFERASE"/>
    <property type="match status" value="1"/>
</dbReference>
<dbReference type="InterPro" id="IPR029028">
    <property type="entry name" value="Alpha/beta_knot_MTases"/>
</dbReference>
<dbReference type="EMBL" id="CP036290">
    <property type="protein sequence ID" value="QDU83880.1"/>
    <property type="molecule type" value="Genomic_DNA"/>
</dbReference>
<evidence type="ECO:0000256" key="6">
    <source>
        <dbReference type="ARBA" id="ARBA00022679"/>
    </source>
</evidence>
<name>A0A518CXD5_9BACT</name>
<evidence type="ECO:0000256" key="7">
    <source>
        <dbReference type="ARBA" id="ARBA00022691"/>
    </source>
</evidence>